<comment type="similarity">
    <text evidence="1">Belongs to the TRAFAC class dynamin-like GTPase superfamily. IRG family.</text>
</comment>
<feature type="region of interest" description="Disordered" evidence="2">
    <location>
        <begin position="30"/>
        <end position="107"/>
    </location>
</feature>
<dbReference type="InterPro" id="IPR030385">
    <property type="entry name" value="G_IRG_dom"/>
</dbReference>
<evidence type="ECO:0000256" key="1">
    <source>
        <dbReference type="ARBA" id="ARBA00005429"/>
    </source>
</evidence>
<dbReference type="AlphaFoldDB" id="A0A165QSL4"/>
<dbReference type="PANTHER" id="PTHR14143">
    <property type="entry name" value="INTERFERON-INDUCIBLE GTPASE FAMILY MEMBER"/>
    <property type="match status" value="1"/>
</dbReference>
<dbReference type="STRING" id="1314783.A0A165QSL4"/>
<dbReference type="GO" id="GO:0016020">
    <property type="term" value="C:membrane"/>
    <property type="evidence" value="ECO:0007669"/>
    <property type="project" value="InterPro"/>
</dbReference>
<dbReference type="PROSITE" id="PS51716">
    <property type="entry name" value="G_IRG"/>
    <property type="match status" value="1"/>
</dbReference>
<feature type="domain" description="IRG-type G" evidence="3">
    <location>
        <begin position="129"/>
        <end position="337"/>
    </location>
</feature>
<proteinExistence type="inferred from homology"/>
<name>A0A165QSL4_9APHY</name>
<evidence type="ECO:0000256" key="2">
    <source>
        <dbReference type="SAM" id="MobiDB-lite"/>
    </source>
</evidence>
<evidence type="ECO:0000313" key="4">
    <source>
        <dbReference type="EMBL" id="KZT69875.1"/>
    </source>
</evidence>
<evidence type="ECO:0000259" key="3">
    <source>
        <dbReference type="PROSITE" id="PS51716"/>
    </source>
</evidence>
<keyword evidence="5" id="KW-1185">Reference proteome</keyword>
<evidence type="ECO:0000313" key="5">
    <source>
        <dbReference type="Proteomes" id="UP000076727"/>
    </source>
</evidence>
<reference evidence="4 5" key="1">
    <citation type="journal article" date="2016" name="Mol. Biol. Evol.">
        <title>Comparative Genomics of Early-Diverging Mushroom-Forming Fungi Provides Insights into the Origins of Lignocellulose Decay Capabilities.</title>
        <authorList>
            <person name="Nagy L.G."/>
            <person name="Riley R."/>
            <person name="Tritt A."/>
            <person name="Adam C."/>
            <person name="Daum C."/>
            <person name="Floudas D."/>
            <person name="Sun H."/>
            <person name="Yadav J.S."/>
            <person name="Pangilinan J."/>
            <person name="Larsson K.H."/>
            <person name="Matsuura K."/>
            <person name="Barry K."/>
            <person name="Labutti K."/>
            <person name="Kuo R."/>
            <person name="Ohm R.A."/>
            <person name="Bhattacharya S.S."/>
            <person name="Shirouzu T."/>
            <person name="Yoshinaga Y."/>
            <person name="Martin F.M."/>
            <person name="Grigoriev I.V."/>
            <person name="Hibbett D.S."/>
        </authorList>
    </citation>
    <scope>NUCLEOTIDE SEQUENCE [LARGE SCALE GENOMIC DNA]</scope>
    <source>
        <strain evidence="4 5">L-15889</strain>
    </source>
</reference>
<gene>
    <name evidence="4" type="ORF">DAEQUDRAFT_690311</name>
</gene>
<dbReference type="Pfam" id="PF05049">
    <property type="entry name" value="IIGP"/>
    <property type="match status" value="1"/>
</dbReference>
<feature type="compositionally biased region" description="Basic and acidic residues" evidence="2">
    <location>
        <begin position="48"/>
        <end position="76"/>
    </location>
</feature>
<dbReference type="GO" id="GO:0005525">
    <property type="term" value="F:GTP binding"/>
    <property type="evidence" value="ECO:0007669"/>
    <property type="project" value="InterPro"/>
</dbReference>
<sequence length="352" mass="40205">MGAVLSSVAGYVNEIFETICDAFRSGKTRRNPTMEEMEDHMRQNARSTGKERRQEYTDTREEPRQAPQEERRRREYTGTGELPRQAPQEERGQSARGGKLCRYTHITPDDVPTEEEYAAAKQRLQYEEGFLHFAIAGVAGSGKSSLLNAFLGQENSKPGAAPTGTSETTRTTMRYADPHLDNPFVWYDVPGAGTLSVPGAQYFKEQALYIFDAIFVVFDNRFTETDVAILKNCQRLEIPTYIVRSKALQHVWNVFNDMNDDRITVTDATDPLRQRAQETYIRSTRQTVRQNLEKAGLPAQRVYIVDKDILRPIIKGRGANIDNYFDEWDLLQDILDDALHRRVIGDDEKEIV</sequence>
<dbReference type="EMBL" id="KV429055">
    <property type="protein sequence ID" value="KZT69875.1"/>
    <property type="molecule type" value="Genomic_DNA"/>
</dbReference>
<dbReference type="Proteomes" id="UP000076727">
    <property type="component" value="Unassembled WGS sequence"/>
</dbReference>
<accession>A0A165QSL4</accession>
<organism evidence="4 5">
    <name type="scientific">Daedalea quercina L-15889</name>
    <dbReference type="NCBI Taxonomy" id="1314783"/>
    <lineage>
        <taxon>Eukaryota</taxon>
        <taxon>Fungi</taxon>
        <taxon>Dikarya</taxon>
        <taxon>Basidiomycota</taxon>
        <taxon>Agaricomycotina</taxon>
        <taxon>Agaricomycetes</taxon>
        <taxon>Polyporales</taxon>
        <taxon>Fomitopsis</taxon>
    </lineage>
</organism>
<protein>
    <recommendedName>
        <fullName evidence="3">IRG-type G domain-containing protein</fullName>
    </recommendedName>
</protein>
<dbReference type="InterPro" id="IPR027417">
    <property type="entry name" value="P-loop_NTPase"/>
</dbReference>
<dbReference type="OrthoDB" id="422720at2759"/>
<dbReference type="SUPFAM" id="SSF52540">
    <property type="entry name" value="P-loop containing nucleoside triphosphate hydrolases"/>
    <property type="match status" value="1"/>
</dbReference>
<dbReference type="PANTHER" id="PTHR14143:SF1">
    <property type="entry name" value="IRG-TYPE G DOMAIN-CONTAINING PROTEIN"/>
    <property type="match status" value="1"/>
</dbReference>
<dbReference type="Gene3D" id="3.40.50.300">
    <property type="entry name" value="P-loop containing nucleotide triphosphate hydrolases"/>
    <property type="match status" value="1"/>
</dbReference>
<dbReference type="InterPro" id="IPR007743">
    <property type="entry name" value="Immunity-related_GTPase-like"/>
</dbReference>